<dbReference type="InterPro" id="IPR004993">
    <property type="entry name" value="GH3"/>
</dbReference>
<dbReference type="AlphaFoldDB" id="A0A0C9YQJ8"/>
<dbReference type="GO" id="GO:0005737">
    <property type="term" value="C:cytoplasm"/>
    <property type="evidence" value="ECO:0007669"/>
    <property type="project" value="TreeGrafter"/>
</dbReference>
<sequence length="213" mass="23874">MPKRKMVSDMSRTHTEARREFTVCARYLDSSRSSTGKNSMTSSEPTTLCKLRSLGSYANARNASLLAIIKVSSDASGPSKKYKVVLTTRDGFWRYHFGDVVEAVDFDPRDGQPLVVRYVKRWNVHIRIANEVTTETQLRSVLDAMSDLLGGVSEFCVCPDYRESVGRYAFSVELKGILVSSFSQKPRSIELNFSLRGSKRHHSTILAPCLAPK</sequence>
<dbReference type="PANTHER" id="PTHR31901:SF48">
    <property type="entry name" value="INDOLE-3-ACETIC ACID-AMIDO SYNTHETASE GH3.10"/>
    <property type="match status" value="1"/>
</dbReference>
<accession>A0A0C9YQJ8</accession>
<dbReference type="HOGENOM" id="CLU_1294872_0_0_1"/>
<proteinExistence type="predicted"/>
<dbReference type="EMBL" id="KN833868">
    <property type="protein sequence ID" value="KIK16044.1"/>
    <property type="molecule type" value="Genomic_DNA"/>
</dbReference>
<organism evidence="2 3">
    <name type="scientific">Pisolithus microcarpus 441</name>
    <dbReference type="NCBI Taxonomy" id="765257"/>
    <lineage>
        <taxon>Eukaryota</taxon>
        <taxon>Fungi</taxon>
        <taxon>Dikarya</taxon>
        <taxon>Basidiomycota</taxon>
        <taxon>Agaricomycotina</taxon>
        <taxon>Agaricomycetes</taxon>
        <taxon>Agaricomycetidae</taxon>
        <taxon>Boletales</taxon>
        <taxon>Sclerodermatineae</taxon>
        <taxon>Pisolithaceae</taxon>
        <taxon>Pisolithus</taxon>
    </lineage>
</organism>
<dbReference type="Pfam" id="PF23571">
    <property type="entry name" value="GH3_M"/>
    <property type="match status" value="1"/>
</dbReference>
<protein>
    <recommendedName>
        <fullName evidence="1">GH3 middle domain-containing protein</fullName>
    </recommendedName>
</protein>
<evidence type="ECO:0000259" key="1">
    <source>
        <dbReference type="Pfam" id="PF23571"/>
    </source>
</evidence>
<dbReference type="PANTHER" id="PTHR31901">
    <property type="entry name" value="GH3 DOMAIN-CONTAINING PROTEIN"/>
    <property type="match status" value="1"/>
</dbReference>
<reference evidence="2 3" key="1">
    <citation type="submission" date="2014-04" db="EMBL/GenBank/DDBJ databases">
        <authorList>
            <consortium name="DOE Joint Genome Institute"/>
            <person name="Kuo A."/>
            <person name="Kohler A."/>
            <person name="Costa M.D."/>
            <person name="Nagy L.G."/>
            <person name="Floudas D."/>
            <person name="Copeland A."/>
            <person name="Barry K.W."/>
            <person name="Cichocki N."/>
            <person name="Veneault-Fourrey C."/>
            <person name="LaButti K."/>
            <person name="Lindquist E.A."/>
            <person name="Lipzen A."/>
            <person name="Lundell T."/>
            <person name="Morin E."/>
            <person name="Murat C."/>
            <person name="Sun H."/>
            <person name="Tunlid A."/>
            <person name="Henrissat B."/>
            <person name="Grigoriev I.V."/>
            <person name="Hibbett D.S."/>
            <person name="Martin F."/>
            <person name="Nordberg H.P."/>
            <person name="Cantor M.N."/>
            <person name="Hua S.X."/>
        </authorList>
    </citation>
    <scope>NUCLEOTIDE SEQUENCE [LARGE SCALE GENOMIC DNA]</scope>
    <source>
        <strain evidence="2 3">441</strain>
    </source>
</reference>
<evidence type="ECO:0000313" key="2">
    <source>
        <dbReference type="EMBL" id="KIK16044.1"/>
    </source>
</evidence>
<dbReference type="Proteomes" id="UP000054018">
    <property type="component" value="Unassembled WGS sequence"/>
</dbReference>
<dbReference type="OrthoDB" id="10004661at2759"/>
<dbReference type="GO" id="GO:0016881">
    <property type="term" value="F:acid-amino acid ligase activity"/>
    <property type="evidence" value="ECO:0007669"/>
    <property type="project" value="TreeGrafter"/>
</dbReference>
<gene>
    <name evidence="2" type="ORF">PISMIDRAFT_278904</name>
</gene>
<reference evidence="3" key="2">
    <citation type="submission" date="2015-01" db="EMBL/GenBank/DDBJ databases">
        <title>Evolutionary Origins and Diversification of the Mycorrhizal Mutualists.</title>
        <authorList>
            <consortium name="DOE Joint Genome Institute"/>
            <consortium name="Mycorrhizal Genomics Consortium"/>
            <person name="Kohler A."/>
            <person name="Kuo A."/>
            <person name="Nagy L.G."/>
            <person name="Floudas D."/>
            <person name="Copeland A."/>
            <person name="Barry K.W."/>
            <person name="Cichocki N."/>
            <person name="Veneault-Fourrey C."/>
            <person name="LaButti K."/>
            <person name="Lindquist E.A."/>
            <person name="Lipzen A."/>
            <person name="Lundell T."/>
            <person name="Morin E."/>
            <person name="Murat C."/>
            <person name="Riley R."/>
            <person name="Ohm R."/>
            <person name="Sun H."/>
            <person name="Tunlid A."/>
            <person name="Henrissat B."/>
            <person name="Grigoriev I.V."/>
            <person name="Hibbett D.S."/>
            <person name="Martin F."/>
        </authorList>
    </citation>
    <scope>NUCLEOTIDE SEQUENCE [LARGE SCALE GENOMIC DNA]</scope>
    <source>
        <strain evidence="3">441</strain>
    </source>
</reference>
<keyword evidence="3" id="KW-1185">Reference proteome</keyword>
<evidence type="ECO:0000313" key="3">
    <source>
        <dbReference type="Proteomes" id="UP000054018"/>
    </source>
</evidence>
<feature type="domain" description="GH3 middle" evidence="1">
    <location>
        <begin position="79"/>
        <end position="106"/>
    </location>
</feature>
<name>A0A0C9YQJ8_9AGAM</name>
<dbReference type="InterPro" id="IPR055377">
    <property type="entry name" value="GH3_M"/>
</dbReference>